<evidence type="ECO:0000313" key="8">
    <source>
        <dbReference type="EMBL" id="PWA64092.1"/>
    </source>
</evidence>
<evidence type="ECO:0000256" key="4">
    <source>
        <dbReference type="ARBA" id="ARBA00022780"/>
    </source>
</evidence>
<organism evidence="8 9">
    <name type="scientific">Artemisia annua</name>
    <name type="common">Sweet wormwood</name>
    <dbReference type="NCBI Taxonomy" id="35608"/>
    <lineage>
        <taxon>Eukaryota</taxon>
        <taxon>Viridiplantae</taxon>
        <taxon>Streptophyta</taxon>
        <taxon>Embryophyta</taxon>
        <taxon>Tracheophyta</taxon>
        <taxon>Spermatophyta</taxon>
        <taxon>Magnoliopsida</taxon>
        <taxon>eudicotyledons</taxon>
        <taxon>Gunneridae</taxon>
        <taxon>Pentapetalae</taxon>
        <taxon>asterids</taxon>
        <taxon>campanulids</taxon>
        <taxon>Asterales</taxon>
        <taxon>Asteraceae</taxon>
        <taxon>Asteroideae</taxon>
        <taxon>Anthemideae</taxon>
        <taxon>Artemisiinae</taxon>
        <taxon>Artemisia</taxon>
    </lineage>
</organism>
<comment type="similarity">
    <text evidence="2">Belongs to the SLC13A/DASS transporter (TC 2.A.47) family. DIT1 subfamily.</text>
</comment>
<evidence type="ECO:0000313" key="9">
    <source>
        <dbReference type="Proteomes" id="UP000245207"/>
    </source>
</evidence>
<feature type="transmembrane region" description="Helical" evidence="7">
    <location>
        <begin position="364"/>
        <end position="387"/>
    </location>
</feature>
<evidence type="ECO:0000256" key="7">
    <source>
        <dbReference type="SAM" id="Phobius"/>
    </source>
</evidence>
<feature type="transmembrane region" description="Helical" evidence="7">
    <location>
        <begin position="149"/>
        <end position="170"/>
    </location>
</feature>
<name>A0A2U1MS80_ARTAN</name>
<comment type="caution">
    <text evidence="8">The sequence shown here is derived from an EMBL/GenBank/DDBJ whole genome shotgun (WGS) entry which is preliminary data.</text>
</comment>
<feature type="transmembrane region" description="Helical" evidence="7">
    <location>
        <begin position="227"/>
        <end position="246"/>
    </location>
</feature>
<evidence type="ECO:0000256" key="3">
    <source>
        <dbReference type="ARBA" id="ARBA00022692"/>
    </source>
</evidence>
<keyword evidence="5 7" id="KW-1133">Transmembrane helix</keyword>
<dbReference type="AlphaFoldDB" id="A0A2U1MS80"/>
<dbReference type="STRING" id="35608.A0A2U1MS80"/>
<evidence type="ECO:0000256" key="1">
    <source>
        <dbReference type="ARBA" id="ARBA00004478"/>
    </source>
</evidence>
<feature type="transmembrane region" description="Helical" evidence="7">
    <location>
        <begin position="482"/>
        <end position="511"/>
    </location>
</feature>
<dbReference type="EMBL" id="PKPP01004496">
    <property type="protein sequence ID" value="PWA64092.1"/>
    <property type="molecule type" value="Genomic_DNA"/>
</dbReference>
<feature type="transmembrane region" description="Helical" evidence="7">
    <location>
        <begin position="416"/>
        <end position="432"/>
    </location>
</feature>
<dbReference type="PANTHER" id="PTHR42826">
    <property type="entry name" value="DICARBOXYLATE TRANSPORTER 2.1, CHLOROPLASTIC"/>
    <property type="match status" value="1"/>
</dbReference>
<dbReference type="GO" id="GO:0009706">
    <property type="term" value="C:chloroplast inner membrane"/>
    <property type="evidence" value="ECO:0007669"/>
    <property type="project" value="UniProtKB-SubCell"/>
</dbReference>
<feature type="transmembrane region" description="Helical" evidence="7">
    <location>
        <begin position="97"/>
        <end position="116"/>
    </location>
</feature>
<keyword evidence="9" id="KW-1185">Reference proteome</keyword>
<accession>A0A2U1MS80</accession>
<feature type="transmembrane region" description="Helical" evidence="7">
    <location>
        <begin position="182"/>
        <end position="215"/>
    </location>
</feature>
<feature type="transmembrane region" description="Helical" evidence="7">
    <location>
        <begin position="439"/>
        <end position="462"/>
    </location>
</feature>
<feature type="transmembrane region" description="Helical" evidence="7">
    <location>
        <begin position="20"/>
        <end position="40"/>
    </location>
</feature>
<evidence type="ECO:0000256" key="6">
    <source>
        <dbReference type="ARBA" id="ARBA00023136"/>
    </source>
</evidence>
<evidence type="ECO:0000256" key="5">
    <source>
        <dbReference type="ARBA" id="ARBA00022989"/>
    </source>
</evidence>
<dbReference type="Proteomes" id="UP000245207">
    <property type="component" value="Unassembled WGS sequence"/>
</dbReference>
<keyword evidence="4" id="KW-0934">Plastid</keyword>
<feature type="transmembrane region" description="Helical" evidence="7">
    <location>
        <begin position="266"/>
        <end position="284"/>
    </location>
</feature>
<keyword evidence="3 7" id="KW-0812">Transmembrane</keyword>
<sequence>MSEISSIPTHSRRSSMKFLSAKLISLAIPVAIGLIVYFVIPKPTEVSKQAWRLLAIFLTTIAGLMLQPVPLGAWSIVCLTVSLVTKTQSFKDAFEAFTNQAIWLMVISFFFSRGFVKTGLGDRMGMYLNPMSEISSIPTHSRRSSMKFLSAKLISLAIPVAIGLIVYFVIPKPTEVSKQAWRLLAIFLTTIAGLMLQPVPLGAWSIVCLTVSLVTKTQSFKDAFEGFTNQAIWLMVISFFFGRGFVKTGLGDRMGMYLVRWLGKSTLGLAYGLAIGEALISIVMPSGTARAGGVFLPIILSLATASESSPEQLVKLVHFLSSLSYRYSSSSSNALFLTGDPQNMLCMKLAESLRVKVKSLWVTWLKASCIPAMSSLMLTPFIIYMIFPPEIKRNPDAPIMAKQKLEQMGHIKRNEWIMMATMLVVVTLWIFGEKSAWDILAWFAVLLGMANQLSALGIVQWLSKCLASFLKSLSVGWHVELLILQCFYFFIHYMFAGQTTHIGALYSAFLSMHLKAKVPRSLSALFWHTMRIFLAHLHIIVVVRLQYIMEGLWILIVFGIWEKDVLEFMVIKAYAYSKQLLGISCLPLQRHITKDYPSLQEELL</sequence>
<comment type="subcellular location">
    <subcellularLocation>
        <location evidence="1">Plastid</location>
        <location evidence="1">Chloroplast inner membrane</location>
        <topology evidence="1">Multi-pass membrane protein</topology>
    </subcellularLocation>
</comment>
<dbReference type="Pfam" id="PF00939">
    <property type="entry name" value="Na_sulph_symp"/>
    <property type="match status" value="2"/>
</dbReference>
<dbReference type="OrthoDB" id="1695362at2759"/>
<dbReference type="InterPro" id="IPR030676">
    <property type="entry name" value="CitT-rel"/>
</dbReference>
<protein>
    <submittedName>
        <fullName evidence="8">Sodium/sulfate symporter</fullName>
    </submittedName>
</protein>
<feature type="transmembrane region" description="Helical" evidence="7">
    <location>
        <begin position="52"/>
        <end position="77"/>
    </location>
</feature>
<dbReference type="InterPro" id="IPR001898">
    <property type="entry name" value="SLC13A/DASS"/>
</dbReference>
<gene>
    <name evidence="8" type="ORF">CTI12_AA345330</name>
</gene>
<dbReference type="GO" id="GO:0015140">
    <property type="term" value="F:malate transmembrane transporter activity"/>
    <property type="evidence" value="ECO:0007669"/>
    <property type="project" value="UniProtKB-ARBA"/>
</dbReference>
<keyword evidence="4" id="KW-1001">Plastid inner membrane</keyword>
<keyword evidence="6 7" id="KW-0472">Membrane</keyword>
<proteinExistence type="inferred from homology"/>
<feature type="transmembrane region" description="Helical" evidence="7">
    <location>
        <begin position="532"/>
        <end position="561"/>
    </location>
</feature>
<evidence type="ECO:0000256" key="2">
    <source>
        <dbReference type="ARBA" id="ARBA00007349"/>
    </source>
</evidence>
<reference evidence="8 9" key="1">
    <citation type="journal article" date="2018" name="Mol. Plant">
        <title>The genome of Artemisia annua provides insight into the evolution of Asteraceae family and artemisinin biosynthesis.</title>
        <authorList>
            <person name="Shen Q."/>
            <person name="Zhang L."/>
            <person name="Liao Z."/>
            <person name="Wang S."/>
            <person name="Yan T."/>
            <person name="Shi P."/>
            <person name="Liu M."/>
            <person name="Fu X."/>
            <person name="Pan Q."/>
            <person name="Wang Y."/>
            <person name="Lv Z."/>
            <person name="Lu X."/>
            <person name="Zhang F."/>
            <person name="Jiang W."/>
            <person name="Ma Y."/>
            <person name="Chen M."/>
            <person name="Hao X."/>
            <person name="Li L."/>
            <person name="Tang Y."/>
            <person name="Lv G."/>
            <person name="Zhou Y."/>
            <person name="Sun X."/>
            <person name="Brodelius P.E."/>
            <person name="Rose J.K.C."/>
            <person name="Tang K."/>
        </authorList>
    </citation>
    <scope>NUCLEOTIDE SEQUENCE [LARGE SCALE GENOMIC DNA]</scope>
    <source>
        <strain evidence="9">cv. Huhao1</strain>
        <tissue evidence="8">Leaf</tissue>
    </source>
</reference>